<dbReference type="SUPFAM" id="SSF55073">
    <property type="entry name" value="Nucleotide cyclase"/>
    <property type="match status" value="1"/>
</dbReference>
<dbReference type="CDD" id="cd07812">
    <property type="entry name" value="SRPBCC"/>
    <property type="match status" value="1"/>
</dbReference>
<organism evidence="1 2">
    <name type="scientific">Spirosoma endophyticum</name>
    <dbReference type="NCBI Taxonomy" id="662367"/>
    <lineage>
        <taxon>Bacteria</taxon>
        <taxon>Pseudomonadati</taxon>
        <taxon>Bacteroidota</taxon>
        <taxon>Cytophagia</taxon>
        <taxon>Cytophagales</taxon>
        <taxon>Cytophagaceae</taxon>
        <taxon>Spirosoma</taxon>
    </lineage>
</organism>
<gene>
    <name evidence="1" type="ORF">SAMN05216167_101215</name>
</gene>
<evidence type="ECO:0000313" key="1">
    <source>
        <dbReference type="EMBL" id="SFB97901.1"/>
    </source>
</evidence>
<dbReference type="STRING" id="662367.SAMN05216167_101215"/>
<dbReference type="InterPro" id="IPR029787">
    <property type="entry name" value="Nucleotide_cyclase"/>
</dbReference>
<accession>A0A1I1FF21</accession>
<dbReference type="EMBL" id="FOLQ01000001">
    <property type="protein sequence ID" value="SFB97901.1"/>
    <property type="molecule type" value="Genomic_DNA"/>
</dbReference>
<evidence type="ECO:0000313" key="2">
    <source>
        <dbReference type="Proteomes" id="UP000198598"/>
    </source>
</evidence>
<dbReference type="Proteomes" id="UP000198598">
    <property type="component" value="Unassembled WGS sequence"/>
</dbReference>
<keyword evidence="2" id="KW-1185">Reference proteome</keyword>
<dbReference type="InterPro" id="IPR020503">
    <property type="entry name" value="Uncharacterised_Rv2561"/>
</dbReference>
<dbReference type="OrthoDB" id="625021at2"/>
<name>A0A1I1FF21_9BACT</name>
<sequence length="358" mass="40897">MAQTNATILIPDISGFTAFMTTTELDHSSHAINLLIDEILTAVGDEYDVSEIEGDAVLLIKKGPAPAKKEILNICLKIFNAFHFRRMWIQRYTVCPCKACQSISNLTLKFVVHHGPLAEIKVGHFTKQSGLEMIVAHRLLKNDIENHEYLLITEKLLQQEADASETEDMEWTISSSEYDSIGKVDYRFTMLNGLRKLVPEPPAPSVFYRTDTTPYHEVKIAASVRDVYMTFVMNMANRAEWVPGLQKVEQDIPEVFIGSVHRFTFDDYEAIISPRRMTITEDGFIYAESCQITAMNLSLIYEYVFKEINEKTSCFRYRFMNASESTLTNDVNATLLERLGQMAEGFRKYCEGIVEFDL</sequence>
<evidence type="ECO:0008006" key="3">
    <source>
        <dbReference type="Google" id="ProtNLM"/>
    </source>
</evidence>
<reference evidence="1 2" key="1">
    <citation type="submission" date="2016-10" db="EMBL/GenBank/DDBJ databases">
        <authorList>
            <person name="de Groot N.N."/>
        </authorList>
    </citation>
    <scope>NUCLEOTIDE SEQUENCE [LARGE SCALE GENOMIC DNA]</scope>
    <source>
        <strain evidence="1 2">DSM 26130</strain>
    </source>
</reference>
<dbReference type="Gene3D" id="3.30.70.1230">
    <property type="entry name" value="Nucleotide cyclase"/>
    <property type="match status" value="1"/>
</dbReference>
<protein>
    <recommendedName>
        <fullName evidence="3">DUF2652 domain-containing protein</fullName>
    </recommendedName>
</protein>
<dbReference type="AlphaFoldDB" id="A0A1I1FF21"/>
<proteinExistence type="predicted"/>
<dbReference type="Pfam" id="PF10851">
    <property type="entry name" value="DUF2652"/>
    <property type="match status" value="1"/>
</dbReference>